<dbReference type="FunFam" id="2.40.30.170:FF:000010">
    <property type="entry name" value="Efflux RND transporter periplasmic adaptor subunit"/>
    <property type="match status" value="1"/>
</dbReference>
<organism evidence="6 7">
    <name type="scientific">Aquicoccus porphyridii</name>
    <dbReference type="NCBI Taxonomy" id="1852029"/>
    <lineage>
        <taxon>Bacteria</taxon>
        <taxon>Pseudomonadati</taxon>
        <taxon>Pseudomonadota</taxon>
        <taxon>Alphaproteobacteria</taxon>
        <taxon>Rhodobacterales</taxon>
        <taxon>Paracoccaceae</taxon>
        <taxon>Aquicoccus</taxon>
    </lineage>
</organism>
<feature type="domain" description="Multidrug resistance protein MdtA-like barrel-sandwich hybrid" evidence="3">
    <location>
        <begin position="72"/>
        <end position="191"/>
    </location>
</feature>
<dbReference type="Gene3D" id="2.40.50.100">
    <property type="match status" value="1"/>
</dbReference>
<evidence type="ECO:0000256" key="2">
    <source>
        <dbReference type="SAM" id="Coils"/>
    </source>
</evidence>
<dbReference type="Gene3D" id="2.40.30.170">
    <property type="match status" value="1"/>
</dbReference>
<evidence type="ECO:0000313" key="7">
    <source>
        <dbReference type="Proteomes" id="UP000325291"/>
    </source>
</evidence>
<evidence type="ECO:0000259" key="3">
    <source>
        <dbReference type="Pfam" id="PF25917"/>
    </source>
</evidence>
<keyword evidence="7" id="KW-1185">Reference proteome</keyword>
<dbReference type="Gene3D" id="1.10.287.470">
    <property type="entry name" value="Helix hairpin bin"/>
    <property type="match status" value="1"/>
</dbReference>
<dbReference type="GO" id="GO:1990281">
    <property type="term" value="C:efflux pump complex"/>
    <property type="evidence" value="ECO:0007669"/>
    <property type="project" value="TreeGrafter"/>
</dbReference>
<feature type="coiled-coil region" evidence="2">
    <location>
        <begin position="112"/>
        <end position="170"/>
    </location>
</feature>
<accession>A0A5A9ZD26</accession>
<evidence type="ECO:0000259" key="4">
    <source>
        <dbReference type="Pfam" id="PF25954"/>
    </source>
</evidence>
<feature type="domain" description="YknX-like C-terminal permuted SH3-like" evidence="5">
    <location>
        <begin position="284"/>
        <end position="351"/>
    </location>
</feature>
<dbReference type="Pfam" id="PF25989">
    <property type="entry name" value="YknX_C"/>
    <property type="match status" value="1"/>
</dbReference>
<keyword evidence="2" id="KW-0175">Coiled coil</keyword>
<dbReference type="Pfam" id="PF25917">
    <property type="entry name" value="BSH_RND"/>
    <property type="match status" value="1"/>
</dbReference>
<evidence type="ECO:0000256" key="1">
    <source>
        <dbReference type="ARBA" id="ARBA00009477"/>
    </source>
</evidence>
<dbReference type="PANTHER" id="PTHR30469">
    <property type="entry name" value="MULTIDRUG RESISTANCE PROTEIN MDTA"/>
    <property type="match status" value="1"/>
</dbReference>
<comment type="caution">
    <text evidence="6">The sequence shown here is derived from an EMBL/GenBank/DDBJ whole genome shotgun (WGS) entry which is preliminary data.</text>
</comment>
<dbReference type="SUPFAM" id="SSF111369">
    <property type="entry name" value="HlyD-like secretion proteins"/>
    <property type="match status" value="1"/>
</dbReference>
<dbReference type="PANTHER" id="PTHR30469:SF11">
    <property type="entry name" value="BLL4320 PROTEIN"/>
    <property type="match status" value="1"/>
</dbReference>
<dbReference type="InterPro" id="IPR006143">
    <property type="entry name" value="RND_pump_MFP"/>
</dbReference>
<dbReference type="Proteomes" id="UP000325291">
    <property type="component" value="Unassembled WGS sequence"/>
</dbReference>
<dbReference type="GO" id="GO:0015562">
    <property type="term" value="F:efflux transmembrane transporter activity"/>
    <property type="evidence" value="ECO:0007669"/>
    <property type="project" value="TreeGrafter"/>
</dbReference>
<evidence type="ECO:0000259" key="5">
    <source>
        <dbReference type="Pfam" id="PF25989"/>
    </source>
</evidence>
<proteinExistence type="inferred from homology"/>
<reference evidence="6 7" key="1">
    <citation type="submission" date="2019-07" db="EMBL/GenBank/DDBJ databases">
        <title>Aquicoccus porphyridii gen. nov., sp. nov., isolated from a small marine red alga, Porphyridium marinum.</title>
        <authorList>
            <person name="Liu L."/>
        </authorList>
    </citation>
    <scope>NUCLEOTIDE SEQUENCE [LARGE SCALE GENOMIC DNA]</scope>
    <source>
        <strain evidence="6 7">L1 8-17</strain>
    </source>
</reference>
<comment type="similarity">
    <text evidence="1">Belongs to the membrane fusion protein (MFP) (TC 8.A.1) family.</text>
</comment>
<name>A0A5A9ZD26_9RHOB</name>
<dbReference type="EMBL" id="VINQ01000007">
    <property type="protein sequence ID" value="KAA0914976.1"/>
    <property type="molecule type" value="Genomic_DNA"/>
</dbReference>
<protein>
    <submittedName>
        <fullName evidence="6">Efflux RND transporter periplasmic adaptor subunit</fullName>
    </submittedName>
</protein>
<evidence type="ECO:0000313" key="6">
    <source>
        <dbReference type="EMBL" id="KAA0914976.1"/>
    </source>
</evidence>
<dbReference type="Pfam" id="PF25954">
    <property type="entry name" value="Beta-barrel_RND_2"/>
    <property type="match status" value="1"/>
</dbReference>
<dbReference type="NCBIfam" id="TIGR01730">
    <property type="entry name" value="RND_mfp"/>
    <property type="match status" value="1"/>
</dbReference>
<dbReference type="InterPro" id="IPR058792">
    <property type="entry name" value="Beta-barrel_RND_2"/>
</dbReference>
<dbReference type="InterPro" id="IPR058625">
    <property type="entry name" value="MdtA-like_BSH"/>
</dbReference>
<dbReference type="AlphaFoldDB" id="A0A5A9ZD26"/>
<feature type="domain" description="CusB-like beta-barrel" evidence="4">
    <location>
        <begin position="205"/>
        <end position="277"/>
    </location>
</feature>
<sequence length="366" mass="39385">MALWKQFLVLCVLATLGYGGYEGYQHYLAPGKAAPVQAGGGPRVAAVETARAETRVLRDTVEAVGTTRARQSVEIVPEATGRIEALNFTPGQSVEKGAVLARLDDTIERANLDEIKARLQERTQAVERLTQLRQTNAVAEATLEESVARLAETRAQIDRATQRLEDRTIRAPFAGIVGLAEVDEGARVAEGLSITRLDDLSEVEVEFSLPETLFARIRQGQTINATSAAFEDRHFEGKIEAVDSRIDPVSRAFRARAVIPNPEGVLPAGMFMSLELTLGQAEHVVVPEEAIIFQAAETYVFRVEDGVARRVTVQTGQRREGRVAILSGLDAGAEVVVRGLHRVRDGIAVEVIGGAGAGSAAGEVES</sequence>
<dbReference type="Gene3D" id="2.40.420.20">
    <property type="match status" value="1"/>
</dbReference>
<gene>
    <name evidence="6" type="ORF">FLO80_10630</name>
</gene>
<dbReference type="InterPro" id="IPR058637">
    <property type="entry name" value="YknX-like_C"/>
</dbReference>